<gene>
    <name evidence="1" type="ORF">MSVAZ_2302</name>
</gene>
<dbReference type="Proteomes" id="UP000033096">
    <property type="component" value="Chromosome"/>
</dbReference>
<protein>
    <recommendedName>
        <fullName evidence="3">GTP-binding protein</fullName>
    </recommendedName>
</protein>
<name>A0A0E3LHN3_9EURY</name>
<dbReference type="Pfam" id="PF09855">
    <property type="entry name" value="Zn_ribbon_13"/>
    <property type="match status" value="1"/>
</dbReference>
<dbReference type="EMBL" id="CP009520">
    <property type="protein sequence ID" value="AKB44571.1"/>
    <property type="molecule type" value="Genomic_DNA"/>
</dbReference>
<dbReference type="KEGG" id="mvc:MSVAZ_2302"/>
<accession>A0A0E3LHN3</accession>
<evidence type="ECO:0000313" key="2">
    <source>
        <dbReference type="Proteomes" id="UP000033096"/>
    </source>
</evidence>
<reference evidence="1 2" key="1">
    <citation type="submission" date="2014-07" db="EMBL/GenBank/DDBJ databases">
        <title>Methanogenic archaea and the global carbon cycle.</title>
        <authorList>
            <person name="Henriksen J.R."/>
            <person name="Luke J."/>
            <person name="Reinhart S."/>
            <person name="Benedict M.N."/>
            <person name="Youngblut N.D."/>
            <person name="Metcalf M.E."/>
            <person name="Whitaker R.J."/>
            <person name="Metcalf W.W."/>
        </authorList>
    </citation>
    <scope>NUCLEOTIDE SEQUENCE [LARGE SCALE GENOMIC DNA]</scope>
    <source>
        <strain evidence="1 2">Z-761</strain>
    </source>
</reference>
<dbReference type="AlphaFoldDB" id="A0A0E3LHN3"/>
<organism evidence="1 2">
    <name type="scientific">Methanosarcina vacuolata Z-761</name>
    <dbReference type="NCBI Taxonomy" id="1434123"/>
    <lineage>
        <taxon>Archaea</taxon>
        <taxon>Methanobacteriati</taxon>
        <taxon>Methanobacteriota</taxon>
        <taxon>Stenosarchaea group</taxon>
        <taxon>Methanomicrobia</taxon>
        <taxon>Methanosarcinales</taxon>
        <taxon>Methanosarcinaceae</taxon>
        <taxon>Methanosarcina</taxon>
    </lineage>
</organism>
<dbReference type="PATRIC" id="fig|1434123.4.peg.2808"/>
<dbReference type="HOGENOM" id="CLU_188846_1_0_2"/>
<dbReference type="RefSeq" id="WP_048121334.1">
    <property type="nucleotide sequence ID" value="NZ_CP009520.1"/>
</dbReference>
<keyword evidence="2" id="KW-1185">Reference proteome</keyword>
<dbReference type="GeneID" id="24810779"/>
<proteinExistence type="predicted"/>
<evidence type="ECO:0008006" key="3">
    <source>
        <dbReference type="Google" id="ProtNLM"/>
    </source>
</evidence>
<evidence type="ECO:0000313" key="1">
    <source>
        <dbReference type="EMBL" id="AKB44571.1"/>
    </source>
</evidence>
<sequence>MSKDIHFICPKCGNTTYETGEIRTTGGFLSKIFDIQNKRFTHVTCKRCKYTEFYQTKSSMLGDVFDLFTS</sequence>
<dbReference type="InterPro" id="IPR018652">
    <property type="entry name" value="DUF2082_NA-bd_Znr"/>
</dbReference>